<feature type="transmembrane region" description="Helical" evidence="2">
    <location>
        <begin position="55"/>
        <end position="75"/>
    </location>
</feature>
<reference evidence="3 4" key="1">
    <citation type="submission" date="2016-04" db="EMBL/GenBank/DDBJ databases">
        <title>ATOL: Assembling a taxonomically balanced genome-scale reconstruction of the evolutionary history of the Enterobacteriaceae.</title>
        <authorList>
            <person name="Plunkett G.III."/>
            <person name="Neeno-Eckwall E.C."/>
            <person name="Glasner J.D."/>
            <person name="Perna N.T."/>
        </authorList>
    </citation>
    <scope>NUCLEOTIDE SEQUENCE [LARGE SCALE GENOMIC DNA]</scope>
    <source>
        <strain evidence="3 4">ATCC 12841</strain>
    </source>
</reference>
<gene>
    <name evidence="3" type="ORF">M993_03578</name>
</gene>
<organism evidence="3 4">
    <name type="scientific">Obesumbacterium proteus ATCC 12841</name>
    <dbReference type="NCBI Taxonomy" id="1354268"/>
    <lineage>
        <taxon>Bacteria</taxon>
        <taxon>Pseudomonadati</taxon>
        <taxon>Pseudomonadota</taxon>
        <taxon>Gammaproteobacteria</taxon>
        <taxon>Enterobacterales</taxon>
        <taxon>Hafniaceae</taxon>
        <taxon>Obesumbacterium</taxon>
    </lineage>
</organism>
<evidence type="ECO:0000256" key="2">
    <source>
        <dbReference type="SAM" id="Phobius"/>
    </source>
</evidence>
<dbReference type="AlphaFoldDB" id="A0AA91INJ8"/>
<protein>
    <submittedName>
        <fullName evidence="3">Uncharacterized protein</fullName>
    </submittedName>
</protein>
<keyword evidence="2" id="KW-0812">Transmembrane</keyword>
<keyword evidence="1" id="KW-0175">Coiled coil</keyword>
<name>A0AA91INJ8_9GAMM</name>
<proteinExistence type="predicted"/>
<comment type="caution">
    <text evidence="3">The sequence shown here is derived from an EMBL/GenBank/DDBJ whole genome shotgun (WGS) entry which is preliminary data.</text>
</comment>
<keyword evidence="2" id="KW-0472">Membrane</keyword>
<feature type="coiled-coil region" evidence="1">
    <location>
        <begin position="2"/>
        <end position="29"/>
    </location>
</feature>
<evidence type="ECO:0000313" key="4">
    <source>
        <dbReference type="Proteomes" id="UP000078431"/>
    </source>
</evidence>
<keyword evidence="2" id="KW-1133">Transmembrane helix</keyword>
<keyword evidence="4" id="KW-1185">Reference proteome</keyword>
<sequence length="76" mass="8566">MAEDLEQRVKKLEEDVTEIRVNIATLTTRSENFATKSDISDLRTTMQKELRNQTFAFCTILLAAVAAVTGIISYLK</sequence>
<dbReference type="EMBL" id="LXEX01000054">
    <property type="protein sequence ID" value="OAT57834.1"/>
    <property type="molecule type" value="Genomic_DNA"/>
</dbReference>
<dbReference type="Proteomes" id="UP000078431">
    <property type="component" value="Unassembled WGS sequence"/>
</dbReference>
<evidence type="ECO:0000256" key="1">
    <source>
        <dbReference type="SAM" id="Coils"/>
    </source>
</evidence>
<evidence type="ECO:0000313" key="3">
    <source>
        <dbReference type="EMBL" id="OAT57834.1"/>
    </source>
</evidence>
<accession>A0AA91INJ8</accession>